<organism evidence="2 3">
    <name type="scientific">Varroa destructor</name>
    <name type="common">Honeybee mite</name>
    <dbReference type="NCBI Taxonomy" id="109461"/>
    <lineage>
        <taxon>Eukaryota</taxon>
        <taxon>Metazoa</taxon>
        <taxon>Ecdysozoa</taxon>
        <taxon>Arthropoda</taxon>
        <taxon>Chelicerata</taxon>
        <taxon>Arachnida</taxon>
        <taxon>Acari</taxon>
        <taxon>Parasitiformes</taxon>
        <taxon>Mesostigmata</taxon>
        <taxon>Gamasina</taxon>
        <taxon>Dermanyssoidea</taxon>
        <taxon>Varroidae</taxon>
        <taxon>Varroa</taxon>
    </lineage>
</organism>
<feature type="compositionally biased region" description="Basic and acidic residues" evidence="1">
    <location>
        <begin position="399"/>
        <end position="427"/>
    </location>
</feature>
<proteinExistence type="predicted"/>
<dbReference type="RefSeq" id="XP_022654357.1">
    <property type="nucleotide sequence ID" value="XM_022798622.1"/>
</dbReference>
<feature type="region of interest" description="Disordered" evidence="1">
    <location>
        <begin position="173"/>
        <end position="198"/>
    </location>
</feature>
<dbReference type="Gene3D" id="1.20.5.340">
    <property type="match status" value="1"/>
</dbReference>
<keyword evidence="3" id="KW-1185">Reference proteome</keyword>
<dbReference type="InParanoid" id="A0A7M7MDN2"/>
<feature type="region of interest" description="Disordered" evidence="1">
    <location>
        <begin position="1425"/>
        <end position="1444"/>
    </location>
</feature>
<evidence type="ECO:0008006" key="4">
    <source>
        <dbReference type="Google" id="ProtNLM"/>
    </source>
</evidence>
<feature type="compositionally biased region" description="Polar residues" evidence="1">
    <location>
        <begin position="1013"/>
        <end position="1036"/>
    </location>
</feature>
<protein>
    <recommendedName>
        <fullName evidence="4">WASP family protein member</fullName>
    </recommendedName>
</protein>
<dbReference type="KEGG" id="vde:111247557"/>
<feature type="compositionally biased region" description="Polar residues" evidence="1">
    <location>
        <begin position="522"/>
        <end position="531"/>
    </location>
</feature>
<feature type="compositionally biased region" description="Low complexity" evidence="1">
    <location>
        <begin position="451"/>
        <end position="461"/>
    </location>
</feature>
<feature type="compositionally biased region" description="Low complexity" evidence="1">
    <location>
        <begin position="839"/>
        <end position="848"/>
    </location>
</feature>
<dbReference type="EnsemblMetazoa" id="XM_022798622">
    <property type="protein sequence ID" value="XP_022654357"/>
    <property type="gene ID" value="LOC111247557"/>
</dbReference>
<feature type="region of interest" description="Disordered" evidence="1">
    <location>
        <begin position="1013"/>
        <end position="1084"/>
    </location>
</feature>
<feature type="compositionally biased region" description="Low complexity" evidence="1">
    <location>
        <begin position="1462"/>
        <end position="1476"/>
    </location>
</feature>
<feature type="compositionally biased region" description="Polar residues" evidence="1">
    <location>
        <begin position="809"/>
        <end position="838"/>
    </location>
</feature>
<feature type="region of interest" description="Disordered" evidence="1">
    <location>
        <begin position="1169"/>
        <end position="1190"/>
    </location>
</feature>
<dbReference type="GO" id="GO:0030154">
    <property type="term" value="P:cell differentiation"/>
    <property type="evidence" value="ECO:0007669"/>
    <property type="project" value="TreeGrafter"/>
</dbReference>
<feature type="region of interest" description="Disordered" evidence="1">
    <location>
        <begin position="1248"/>
        <end position="1269"/>
    </location>
</feature>
<feature type="compositionally biased region" description="Low complexity" evidence="1">
    <location>
        <begin position="487"/>
        <end position="512"/>
    </location>
</feature>
<feature type="compositionally biased region" description="Low complexity" evidence="1">
    <location>
        <begin position="1555"/>
        <end position="1575"/>
    </location>
</feature>
<dbReference type="GeneID" id="111247557"/>
<feature type="compositionally biased region" description="Polar residues" evidence="1">
    <location>
        <begin position="1065"/>
        <end position="1084"/>
    </location>
</feature>
<dbReference type="OrthoDB" id="1060785at2759"/>
<sequence length="1609" mass="174424">MPFPKWSVDPVYLSRRAIPPDKGVTDDLECTANLTLVAALRQLADLVRIADVVFEELATESGRLVERSERIAARTQTLADVVGKLDAKKVSVPQADLTWFSQQKTHFRSPQPMTTNIFLRETRPECVRRLYDGAAAKNDGQEVCEVVWGDEQRRKKKELLEIETRRPTILTPVHQRSRSAPARATATADDPSFTQNQDETDEIEGVTVLADDDVNNDDDEVVHKVIVLPTPEEQLAQLTKEFPPAIIAIDTSEKSFNRMAAMRKSLIHVDFFIRTKNRKNKKVKRSNTVCDSCSQGGTVRRNSCGVNAIGGQLKLSHSSVQTDGNANNPPTSANNIGGGGSNQQQQLKERTKRRSERLSAGSVNVVSTSVAGADSSGSSQDIPTTLKNEKRISFYEKLKQMGRRRETSKERKDENNKDKDLSKDSAKEQQVVSANGDGVSNVVSQEDTQRQLETQESQQQQKAGAKLPISSNSQAINVAVKLRESSSSRPSEQGQSSSGHWSGTSSGASTRASDYDRDVSPPTVQDSTGSSGHDRSGSSVAPIKKSPSESSLEKDSALSDTTQTTDRAPARILSPVRLKAIRSPQRLGQLRKISTCSDDGESSTYSVDTDGYYTSMHTDSGVPHQIPEKLVEEPEPSPGIMVPAGSVVDSGVMLARRASQGSIDTASVNSILSACDAQAILDDDDLHDLKTLTLTRARISKDATAAAVSHLAQSTPMKSKDKPKPPPPPRTSSVLSPLQGTSLINQTPNATLSTNQAMANSTRSALSETDNEGFIMKTAINVYRYPSICVVSGSSETSESSDETRNPLEVSQVSSLSPINSSGKGIQILQSPTTPTALQQQKQQQQQVQQHETLQGELHVFQIKNAFQPVVMHPTRLRSFSIDENANEKQQTQMDSLNNEIAQAGMDRLKQLHQLESEYSSLPPMMHVGQAQILRLDTESSQQQAESAMKTQASSYQRLYRPTSLLARKYADKEWLTDGPMSLPLELVSNEVSLRRRQSPAVISPTRGILSRNSEILSQSSPTDTETKSLSESPVDNSPLGIPLPPPLSYHPSILDEGSVREPSVAQSPAKSLEDTSGSQQVKYSTLSLGRTARVSDLIRSTTSATIPRSFKPAGNEEGANTPNSANSSTIARVLLRSETESPSIYVSATQDAQRYQRTTTTSVEACDTTSGSAVMVRPPSAASERSMGVEGRGTPLNHFSPIASPQLNAPSPLVHPIAVTPVQNHNPVNNPRSRSGIVDLDLNLESCYVPPPQPEMPTPPNRPSRPSSLYDDKVYATFLPGPHTPVATYVPTKQYTPQNNPSSVPSNYAVPFDTQPLSRLHMKGFSPNENCLPLCSSEMPTSVVGSGRSQYFNNATYQAPASLLFERPVYSSPYGYQSAVADSNHSISVTGQTPAEAAVTIGATAATKRDKLVWSNPLANCMPLTRDQNAAPPPGPSIETYARDYHKGSPFLGETQVALQPQPTTTTDLSDTSQQHHSQPRDRRSWSVQSENPPPQQRDARRASLASDRLGPCKPTSLTDFKRLLIQTRSQMNPAGERKSATKLLKIAKPNPNSTFSSTASASMGGGASSISGSVKRGAGIKFNSTGIEPIQEEVENTQNSPAKLSVV</sequence>
<evidence type="ECO:0000313" key="2">
    <source>
        <dbReference type="EnsemblMetazoa" id="XP_022654357"/>
    </source>
</evidence>
<dbReference type="OMA" id="ANSDEDH"/>
<name>A0A7M7MDN2_VARDE</name>
<feature type="region of interest" description="Disordered" evidence="1">
    <location>
        <begin position="1554"/>
        <end position="1609"/>
    </location>
</feature>
<feature type="compositionally biased region" description="Polar residues" evidence="1">
    <location>
        <begin position="1598"/>
        <end position="1609"/>
    </location>
</feature>
<feature type="compositionally biased region" description="Polar residues" evidence="1">
    <location>
        <begin position="317"/>
        <end position="333"/>
    </location>
</feature>
<feature type="region of interest" description="Disordered" evidence="1">
    <location>
        <begin position="707"/>
        <end position="746"/>
    </location>
</feature>
<evidence type="ECO:0000313" key="3">
    <source>
        <dbReference type="Proteomes" id="UP000594260"/>
    </source>
</evidence>
<evidence type="ECO:0000256" key="1">
    <source>
        <dbReference type="SAM" id="MobiDB-lite"/>
    </source>
</evidence>
<dbReference type="Proteomes" id="UP000594260">
    <property type="component" value="Unplaced"/>
</dbReference>
<feature type="region of interest" description="Disordered" evidence="1">
    <location>
        <begin position="1106"/>
        <end position="1126"/>
    </location>
</feature>
<dbReference type="PANTHER" id="PTHR23039">
    <property type="entry name" value="NANCE-HORAN SYNDROME PROTEIN"/>
    <property type="match status" value="1"/>
</dbReference>
<feature type="region of interest" description="Disordered" evidence="1">
    <location>
        <begin position="793"/>
        <end position="848"/>
    </location>
</feature>
<accession>A0A7M7MDN2</accession>
<reference evidence="2" key="1">
    <citation type="submission" date="2021-01" db="UniProtKB">
        <authorList>
            <consortium name="EnsemblMetazoa"/>
        </authorList>
    </citation>
    <scope>IDENTIFICATION</scope>
</reference>
<feature type="compositionally biased region" description="Pro residues" evidence="1">
    <location>
        <begin position="1250"/>
        <end position="1264"/>
    </location>
</feature>
<feature type="region of interest" description="Disordered" evidence="1">
    <location>
        <begin position="1462"/>
        <end position="1517"/>
    </location>
</feature>
<feature type="region of interest" description="Disordered" evidence="1">
    <location>
        <begin position="317"/>
        <end position="363"/>
    </location>
</feature>
<feature type="compositionally biased region" description="Low complexity" evidence="1">
    <location>
        <begin position="178"/>
        <end position="192"/>
    </location>
</feature>
<feature type="region of interest" description="Disordered" evidence="1">
    <location>
        <begin position="399"/>
        <end position="573"/>
    </location>
</feature>
<dbReference type="PANTHER" id="PTHR23039:SF9">
    <property type="entry name" value="LOW QUALITY PROTEIN: NHS-LIKE PROTEIN 1"/>
    <property type="match status" value="1"/>
</dbReference>